<evidence type="ECO:0000313" key="6">
    <source>
        <dbReference type="EMBL" id="KKM77266.1"/>
    </source>
</evidence>
<dbReference type="AlphaFoldDB" id="A0A0F9KR95"/>
<organism evidence="6">
    <name type="scientific">marine sediment metagenome</name>
    <dbReference type="NCBI Taxonomy" id="412755"/>
    <lineage>
        <taxon>unclassified sequences</taxon>
        <taxon>metagenomes</taxon>
        <taxon>ecological metagenomes</taxon>
    </lineage>
</organism>
<accession>A0A0F9KR95</accession>
<evidence type="ECO:0000256" key="2">
    <source>
        <dbReference type="ARBA" id="ARBA00022723"/>
    </source>
</evidence>
<dbReference type="GO" id="GO:0051536">
    <property type="term" value="F:iron-sulfur cluster binding"/>
    <property type="evidence" value="ECO:0007669"/>
    <property type="project" value="UniProtKB-KW"/>
</dbReference>
<dbReference type="Pfam" id="PF04055">
    <property type="entry name" value="Radical_SAM"/>
    <property type="match status" value="1"/>
</dbReference>
<dbReference type="InterPro" id="IPR013785">
    <property type="entry name" value="Aldolase_TIM"/>
</dbReference>
<evidence type="ECO:0000259" key="5">
    <source>
        <dbReference type="Pfam" id="PF04055"/>
    </source>
</evidence>
<dbReference type="GO" id="GO:0046872">
    <property type="term" value="F:metal ion binding"/>
    <property type="evidence" value="ECO:0007669"/>
    <property type="project" value="UniProtKB-KW"/>
</dbReference>
<evidence type="ECO:0000256" key="3">
    <source>
        <dbReference type="ARBA" id="ARBA00023004"/>
    </source>
</evidence>
<dbReference type="SUPFAM" id="SSF102114">
    <property type="entry name" value="Radical SAM enzymes"/>
    <property type="match status" value="1"/>
</dbReference>
<feature type="domain" description="Radical SAM core" evidence="5">
    <location>
        <begin position="28"/>
        <end position="124"/>
    </location>
</feature>
<keyword evidence="4" id="KW-0411">Iron-sulfur</keyword>
<dbReference type="InterPro" id="IPR058240">
    <property type="entry name" value="rSAM_sf"/>
</dbReference>
<feature type="non-terminal residue" evidence="6">
    <location>
        <position position="145"/>
    </location>
</feature>
<keyword evidence="3" id="KW-0408">Iron</keyword>
<dbReference type="InterPro" id="IPR026351">
    <property type="entry name" value="rSAM_ArsS-like"/>
</dbReference>
<reference evidence="6" key="1">
    <citation type="journal article" date="2015" name="Nature">
        <title>Complex archaea that bridge the gap between prokaryotes and eukaryotes.</title>
        <authorList>
            <person name="Spang A."/>
            <person name="Saw J.H."/>
            <person name="Jorgensen S.L."/>
            <person name="Zaremba-Niedzwiedzka K."/>
            <person name="Martijn J."/>
            <person name="Lind A.E."/>
            <person name="van Eijk R."/>
            <person name="Schleper C."/>
            <person name="Guy L."/>
            <person name="Ettema T.J."/>
        </authorList>
    </citation>
    <scope>NUCLEOTIDE SEQUENCE</scope>
</reference>
<dbReference type="PANTHER" id="PTHR43728">
    <property type="entry name" value="SLR0304 PROTEIN"/>
    <property type="match status" value="1"/>
</dbReference>
<sequence length="145" mass="15578">MAGRFSDKAANVLGGPVRAGGIELLQVNLGYLCNMSCMHCHVEGGSARSESMSPDDAACVLAAIRDDRIRSLDITGGAPELNPSFRDMVIEARAMGKRVIVRTNLTILFEGGMEDLAEFYAAQGVELVASLPCYTRQTVDRVRGL</sequence>
<dbReference type="Gene3D" id="3.20.20.70">
    <property type="entry name" value="Aldolase class I"/>
    <property type="match status" value="1"/>
</dbReference>
<dbReference type="SFLD" id="SFLDS00029">
    <property type="entry name" value="Radical_SAM"/>
    <property type="match status" value="1"/>
</dbReference>
<dbReference type="InterPro" id="IPR007197">
    <property type="entry name" value="rSAM"/>
</dbReference>
<keyword evidence="1" id="KW-0949">S-adenosyl-L-methionine</keyword>
<evidence type="ECO:0000256" key="1">
    <source>
        <dbReference type="ARBA" id="ARBA00022691"/>
    </source>
</evidence>
<gene>
    <name evidence="6" type="ORF">LCGC14_1371750</name>
</gene>
<keyword evidence="2" id="KW-0479">Metal-binding</keyword>
<dbReference type="PANTHER" id="PTHR43728:SF1">
    <property type="entry name" value="FE-S OXIDOREDUCTASE"/>
    <property type="match status" value="1"/>
</dbReference>
<proteinExistence type="predicted"/>
<evidence type="ECO:0000256" key="4">
    <source>
        <dbReference type="ARBA" id="ARBA00023014"/>
    </source>
</evidence>
<comment type="caution">
    <text evidence="6">The sequence shown here is derived from an EMBL/GenBank/DDBJ whole genome shotgun (WGS) entry which is preliminary data.</text>
</comment>
<dbReference type="GO" id="GO:0003824">
    <property type="term" value="F:catalytic activity"/>
    <property type="evidence" value="ECO:0007669"/>
    <property type="project" value="InterPro"/>
</dbReference>
<name>A0A0F9KR95_9ZZZZ</name>
<dbReference type="EMBL" id="LAZR01008669">
    <property type="protein sequence ID" value="KKM77266.1"/>
    <property type="molecule type" value="Genomic_DNA"/>
</dbReference>
<protein>
    <recommendedName>
        <fullName evidence="5">Radical SAM core domain-containing protein</fullName>
    </recommendedName>
</protein>
<dbReference type="CDD" id="cd01335">
    <property type="entry name" value="Radical_SAM"/>
    <property type="match status" value="1"/>
</dbReference>